<dbReference type="eggNOG" id="COG1454">
    <property type="taxonomic scope" value="Bacteria"/>
</dbReference>
<sequence length="391" mass="42178">MNLQWFRVPRDIVFGSGTLEYLKQVQGNKAFICTGKNSMQANGVLDRAIGYLKEAGIESLVFNGVEGDPSLETVQRGAEIMKEFAPNLIIGIGGCSAIDAAKAMWVLYEYPGKTFYDIKAPFSIPELRKRAKFIAIPSTSGTGTEVTCVAVITEADGIKHPLASYEITPDIAILDPEICVSMPPHVTADTGVDALSHSFEAYVSTMANDYTDLLVLKSIKNIFQWLPKAYQNGQDINARTKMHISQNFAGMAFSNAILGIDHSLSHKISTKAGTTHGRCNTILMPAVIQYNSKVAGERYAQIGQYLGLSGSSEQELINALVTAIRQLNASLGIQPTLQSLGMPEDVFLSNVEQLAEAALGDPCTGTNPRKPTVAGLVAVYKAAYYGTDVTI</sequence>
<dbReference type="EMBL" id="CP003108">
    <property type="protein sequence ID" value="AET69537.1"/>
    <property type="molecule type" value="Genomic_DNA"/>
</dbReference>
<dbReference type="PANTHER" id="PTHR11496">
    <property type="entry name" value="ALCOHOL DEHYDROGENASE"/>
    <property type="match status" value="1"/>
</dbReference>
<dbReference type="InterPro" id="IPR001670">
    <property type="entry name" value="ADH_Fe/GldA"/>
</dbReference>
<dbReference type="OrthoDB" id="5445534at2"/>
<dbReference type="Pfam" id="PF00465">
    <property type="entry name" value="Fe-ADH"/>
    <property type="match status" value="1"/>
</dbReference>
<dbReference type="Gene3D" id="3.40.50.1970">
    <property type="match status" value="1"/>
</dbReference>
<dbReference type="CDD" id="cd08179">
    <property type="entry name" value="NADPH_BDH"/>
    <property type="match status" value="1"/>
</dbReference>
<dbReference type="SUPFAM" id="SSF56796">
    <property type="entry name" value="Dehydroquinate synthase-like"/>
    <property type="match status" value="1"/>
</dbReference>
<reference evidence="4 5" key="2">
    <citation type="journal article" date="2012" name="J. Bacteriol.">
        <title>Complete genome sequences of Desulfosporosinus orientis DSM765T, Desulfosporosinus youngiae DSM17734T, Desulfosporosinus meridiei DSM13257T, and Desulfosporosinus acidiphilus DSM22704T.</title>
        <authorList>
            <person name="Pester M."/>
            <person name="Brambilla E."/>
            <person name="Alazard D."/>
            <person name="Rattei T."/>
            <person name="Weinmaier T."/>
            <person name="Han J."/>
            <person name="Lucas S."/>
            <person name="Lapidus A."/>
            <person name="Cheng J.F."/>
            <person name="Goodwin L."/>
            <person name="Pitluck S."/>
            <person name="Peters L."/>
            <person name="Ovchinnikova G."/>
            <person name="Teshima H."/>
            <person name="Detter J.C."/>
            <person name="Han C.S."/>
            <person name="Tapia R."/>
            <person name="Land M.L."/>
            <person name="Hauser L."/>
            <person name="Kyrpides N.C."/>
            <person name="Ivanova N.N."/>
            <person name="Pagani I."/>
            <person name="Huntmann M."/>
            <person name="Wei C.L."/>
            <person name="Davenport K.W."/>
            <person name="Daligault H."/>
            <person name="Chain P.S."/>
            <person name="Chen A."/>
            <person name="Mavromatis K."/>
            <person name="Markowitz V."/>
            <person name="Szeto E."/>
            <person name="Mikhailova N."/>
            <person name="Pati A."/>
            <person name="Wagner M."/>
            <person name="Woyke T."/>
            <person name="Ollivier B."/>
            <person name="Klenk H.P."/>
            <person name="Spring S."/>
            <person name="Loy A."/>
        </authorList>
    </citation>
    <scope>NUCLEOTIDE SEQUENCE [LARGE SCALE GENOMIC DNA]</scope>
    <source>
        <strain evidence="5">ATCC 19365 / DSM 765 / NCIMB 8382 / VKM B-1628</strain>
    </source>
</reference>
<dbReference type="KEGG" id="dor:Desor_4098"/>
<dbReference type="Pfam" id="PF25137">
    <property type="entry name" value="ADH_Fe_C"/>
    <property type="match status" value="1"/>
</dbReference>
<dbReference type="Gene3D" id="1.20.1090.10">
    <property type="entry name" value="Dehydroquinate synthase-like - alpha domain"/>
    <property type="match status" value="1"/>
</dbReference>
<dbReference type="InterPro" id="IPR034802">
    <property type="entry name" value="NADPH_BDH"/>
</dbReference>
<protein>
    <submittedName>
        <fullName evidence="4">Alcohol dehydrogenase, class IV</fullName>
    </submittedName>
</protein>
<dbReference type="InterPro" id="IPR018211">
    <property type="entry name" value="ADH_Fe_CS"/>
</dbReference>
<evidence type="ECO:0000256" key="1">
    <source>
        <dbReference type="ARBA" id="ARBA00023002"/>
    </source>
</evidence>
<accession>G7WH29</accession>
<keyword evidence="5" id="KW-1185">Reference proteome</keyword>
<dbReference type="PANTHER" id="PTHR11496:SF83">
    <property type="entry name" value="HYDROXYACID-OXOACID TRANSHYDROGENASE, MITOCHONDRIAL"/>
    <property type="match status" value="1"/>
</dbReference>
<dbReference type="Proteomes" id="UP000006346">
    <property type="component" value="Chromosome"/>
</dbReference>
<evidence type="ECO:0000313" key="5">
    <source>
        <dbReference type="Proteomes" id="UP000006346"/>
    </source>
</evidence>
<dbReference type="HOGENOM" id="CLU_007207_0_0_9"/>
<evidence type="ECO:0000259" key="3">
    <source>
        <dbReference type="Pfam" id="PF25137"/>
    </source>
</evidence>
<dbReference type="PATRIC" id="fig|768706.3.peg.4153"/>
<name>G7WH29_DESOD</name>
<evidence type="ECO:0000313" key="4">
    <source>
        <dbReference type="EMBL" id="AET69537.1"/>
    </source>
</evidence>
<proteinExistence type="predicted"/>
<gene>
    <name evidence="4" type="ordered locus">Desor_4098</name>
</gene>
<dbReference type="FunFam" id="3.40.50.1970:FF:000003">
    <property type="entry name" value="Alcohol dehydrogenase, iron-containing"/>
    <property type="match status" value="1"/>
</dbReference>
<reference evidence="5" key="1">
    <citation type="submission" date="2011-11" db="EMBL/GenBank/DDBJ databases">
        <title>Complete sequence of Desulfosporosinus orientis DSM 765.</title>
        <authorList>
            <person name="Lucas S."/>
            <person name="Han J."/>
            <person name="Lapidus A."/>
            <person name="Cheng J.-F."/>
            <person name="Goodwin L."/>
            <person name="Pitluck S."/>
            <person name="Peters L."/>
            <person name="Ovchinnikova G."/>
            <person name="Teshima H."/>
            <person name="Detter J.C."/>
            <person name="Han C."/>
            <person name="Tapia R."/>
            <person name="Land M."/>
            <person name="Hauser L."/>
            <person name="Kyrpides N."/>
            <person name="Ivanova N."/>
            <person name="Pagani I."/>
            <person name="Pester M."/>
            <person name="Spring S."/>
            <person name="Ollivier B."/>
            <person name="Rattei T."/>
            <person name="Klenk H.-P."/>
            <person name="Wagner M."/>
            <person name="Loy A."/>
            <person name="Woyke T."/>
        </authorList>
    </citation>
    <scope>NUCLEOTIDE SEQUENCE [LARGE SCALE GENOMIC DNA]</scope>
    <source>
        <strain evidence="5">ATCC 19365 / DSM 765 / NCIMB 8382 / VKM B-1628</strain>
    </source>
</reference>
<feature type="domain" description="Fe-containing alcohol dehydrogenase-like C-terminal" evidence="3">
    <location>
        <begin position="187"/>
        <end position="384"/>
    </location>
</feature>
<dbReference type="AlphaFoldDB" id="G7WH29"/>
<feature type="domain" description="Alcohol dehydrogenase iron-type/glycerol dehydrogenase GldA" evidence="2">
    <location>
        <begin position="9"/>
        <end position="176"/>
    </location>
</feature>
<evidence type="ECO:0000259" key="2">
    <source>
        <dbReference type="Pfam" id="PF00465"/>
    </source>
</evidence>
<organism evidence="4 5">
    <name type="scientific">Desulfosporosinus orientis (strain ATCC 19365 / DSM 765 / NCIMB 8382 / VKM B-1628 / Singapore I)</name>
    <name type="common">Desulfotomaculum orientis</name>
    <dbReference type="NCBI Taxonomy" id="768706"/>
    <lineage>
        <taxon>Bacteria</taxon>
        <taxon>Bacillati</taxon>
        <taxon>Bacillota</taxon>
        <taxon>Clostridia</taxon>
        <taxon>Eubacteriales</taxon>
        <taxon>Desulfitobacteriaceae</taxon>
        <taxon>Desulfosporosinus</taxon>
    </lineage>
</organism>
<keyword evidence="1" id="KW-0560">Oxidoreductase</keyword>
<dbReference type="RefSeq" id="WP_014186344.1">
    <property type="nucleotide sequence ID" value="NC_016584.1"/>
</dbReference>
<dbReference type="GO" id="GO:0004022">
    <property type="term" value="F:alcohol dehydrogenase (NAD+) activity"/>
    <property type="evidence" value="ECO:0007669"/>
    <property type="project" value="UniProtKB-ARBA"/>
</dbReference>
<dbReference type="FunFam" id="1.20.1090.10:FF:000001">
    <property type="entry name" value="Aldehyde-alcohol dehydrogenase"/>
    <property type="match status" value="1"/>
</dbReference>
<dbReference type="InterPro" id="IPR039697">
    <property type="entry name" value="Alcohol_dehydrogenase_Fe"/>
</dbReference>
<dbReference type="STRING" id="768706.Desor_4098"/>
<dbReference type="GO" id="GO:0046872">
    <property type="term" value="F:metal ion binding"/>
    <property type="evidence" value="ECO:0007669"/>
    <property type="project" value="InterPro"/>
</dbReference>
<dbReference type="InterPro" id="IPR056798">
    <property type="entry name" value="ADH_Fe_C"/>
</dbReference>
<dbReference type="PROSITE" id="PS00913">
    <property type="entry name" value="ADH_IRON_1"/>
    <property type="match status" value="1"/>
</dbReference>